<keyword evidence="5 7" id="KW-0472">Membrane</keyword>
<comment type="subcellular location">
    <subcellularLocation>
        <location evidence="1">Membrane</location>
        <topology evidence="1">Multi-pass membrane protein</topology>
    </subcellularLocation>
</comment>
<keyword evidence="4 7" id="KW-1133">Transmembrane helix</keyword>
<organism evidence="9 10">
    <name type="scientific">Steinernema carpocapsae</name>
    <name type="common">Entomopathogenic nematode</name>
    <dbReference type="NCBI Taxonomy" id="34508"/>
    <lineage>
        <taxon>Eukaryota</taxon>
        <taxon>Metazoa</taxon>
        <taxon>Ecdysozoa</taxon>
        <taxon>Nematoda</taxon>
        <taxon>Chromadorea</taxon>
        <taxon>Rhabditida</taxon>
        <taxon>Tylenchina</taxon>
        <taxon>Panagrolaimomorpha</taxon>
        <taxon>Strongyloidoidea</taxon>
        <taxon>Steinernematidae</taxon>
        <taxon>Steinernema</taxon>
    </lineage>
</organism>
<dbReference type="Proteomes" id="UP000298663">
    <property type="component" value="Unassembled WGS sequence"/>
</dbReference>
<evidence type="ECO:0000256" key="4">
    <source>
        <dbReference type="ARBA" id="ARBA00022989"/>
    </source>
</evidence>
<evidence type="ECO:0000313" key="9">
    <source>
        <dbReference type="EMBL" id="TKR82013.1"/>
    </source>
</evidence>
<gene>
    <name evidence="9" type="ORF">L596_015797</name>
</gene>
<dbReference type="GO" id="GO:0005886">
    <property type="term" value="C:plasma membrane"/>
    <property type="evidence" value="ECO:0007669"/>
    <property type="project" value="TreeGrafter"/>
</dbReference>
<evidence type="ECO:0000256" key="6">
    <source>
        <dbReference type="ARBA" id="ARBA00023180"/>
    </source>
</evidence>
<dbReference type="EMBL" id="AZBU02000004">
    <property type="protein sequence ID" value="TKR82013.1"/>
    <property type="molecule type" value="Genomic_DNA"/>
</dbReference>
<dbReference type="Pfam" id="PF02460">
    <property type="entry name" value="Patched"/>
    <property type="match status" value="1"/>
</dbReference>
<comment type="similarity">
    <text evidence="2">Belongs to the patched family.</text>
</comment>
<dbReference type="AlphaFoldDB" id="A0A4U5NH40"/>
<evidence type="ECO:0000256" key="5">
    <source>
        <dbReference type="ARBA" id="ARBA00023136"/>
    </source>
</evidence>
<keyword evidence="6" id="KW-0325">Glycoprotein</keyword>
<evidence type="ECO:0000313" key="10">
    <source>
        <dbReference type="Proteomes" id="UP000298663"/>
    </source>
</evidence>
<name>A0A4U5NH40_STECR</name>
<evidence type="ECO:0000256" key="2">
    <source>
        <dbReference type="ARBA" id="ARBA00005585"/>
    </source>
</evidence>
<feature type="transmembrane region" description="Helical" evidence="7">
    <location>
        <begin position="160"/>
        <end position="183"/>
    </location>
</feature>
<protein>
    <recommendedName>
        <fullName evidence="8">SSD domain-containing protein</fullName>
    </recommendedName>
</protein>
<evidence type="ECO:0000256" key="7">
    <source>
        <dbReference type="SAM" id="Phobius"/>
    </source>
</evidence>
<evidence type="ECO:0000256" key="3">
    <source>
        <dbReference type="ARBA" id="ARBA00022692"/>
    </source>
</evidence>
<sequence length="320" mass="35813">MKNSENLFIDHAMDDELELIIINSVPFAIPVSIQLMFFVIFSNYSTDRRKSKPMEAYLGVISVILSLICTFGITFYFGLPFNPVSSTMPFLILAVGVDDAFLLLGAWRTSNPKDSVEKRMGHTMGDAGASITVTSLTNFGCFALGYFLCSTPAVGDFCMLTAVGVMMDYVFQVTFYSACMVYGGMKEETGGLMTCCYERSCCCCGKKKLEGGDVESETSSEPDQDPTMMHKFFEFKLAPFILRKDVMVANWILFFGYVMLSVYGCSTIMVDISPKKYIRDNSPIQTFVHLADKYIWADNVMPTFHIMSPPDLEMQAKELD</sequence>
<dbReference type="PROSITE" id="PS50156">
    <property type="entry name" value="SSD"/>
    <property type="match status" value="1"/>
</dbReference>
<reference evidence="9 10" key="1">
    <citation type="journal article" date="2015" name="Genome Biol.">
        <title>Comparative genomics of Steinernema reveals deeply conserved gene regulatory networks.</title>
        <authorList>
            <person name="Dillman A.R."/>
            <person name="Macchietto M."/>
            <person name="Porter C.F."/>
            <person name="Rogers A."/>
            <person name="Williams B."/>
            <person name="Antoshechkin I."/>
            <person name="Lee M.M."/>
            <person name="Goodwin Z."/>
            <person name="Lu X."/>
            <person name="Lewis E.E."/>
            <person name="Goodrich-Blair H."/>
            <person name="Stock S.P."/>
            <person name="Adams B.J."/>
            <person name="Sternberg P.W."/>
            <person name="Mortazavi A."/>
        </authorList>
    </citation>
    <scope>NUCLEOTIDE SEQUENCE [LARGE SCALE GENOMIC DNA]</scope>
    <source>
        <strain evidence="9 10">ALL</strain>
    </source>
</reference>
<feature type="transmembrane region" description="Helical" evidence="7">
    <location>
        <begin position="127"/>
        <end position="148"/>
    </location>
</feature>
<reference evidence="9 10" key="2">
    <citation type="journal article" date="2019" name="G3 (Bethesda)">
        <title>Hybrid Assembly of the Genome of the Entomopathogenic Nematode Steinernema carpocapsae Identifies the X-Chromosome.</title>
        <authorList>
            <person name="Serra L."/>
            <person name="Macchietto M."/>
            <person name="Macias-Munoz A."/>
            <person name="McGill C.J."/>
            <person name="Rodriguez I.M."/>
            <person name="Rodriguez B."/>
            <person name="Murad R."/>
            <person name="Mortazavi A."/>
        </authorList>
    </citation>
    <scope>NUCLEOTIDE SEQUENCE [LARGE SCALE GENOMIC DNA]</scope>
    <source>
        <strain evidence="9 10">ALL</strain>
    </source>
</reference>
<dbReference type="InterPro" id="IPR000731">
    <property type="entry name" value="SSD"/>
</dbReference>
<feature type="transmembrane region" description="Helical" evidence="7">
    <location>
        <begin position="56"/>
        <end position="78"/>
    </location>
</feature>
<dbReference type="STRING" id="34508.A0A4U5NH40"/>
<feature type="transmembrane region" description="Helical" evidence="7">
    <location>
        <begin position="248"/>
        <end position="270"/>
    </location>
</feature>
<evidence type="ECO:0000256" key="1">
    <source>
        <dbReference type="ARBA" id="ARBA00004141"/>
    </source>
</evidence>
<feature type="transmembrane region" description="Helical" evidence="7">
    <location>
        <begin position="90"/>
        <end position="107"/>
    </location>
</feature>
<dbReference type="SUPFAM" id="SSF82866">
    <property type="entry name" value="Multidrug efflux transporter AcrB transmembrane domain"/>
    <property type="match status" value="1"/>
</dbReference>
<dbReference type="GO" id="GO:0006897">
    <property type="term" value="P:endocytosis"/>
    <property type="evidence" value="ECO:0007669"/>
    <property type="project" value="TreeGrafter"/>
</dbReference>
<dbReference type="Gene3D" id="1.20.1640.10">
    <property type="entry name" value="Multidrug efflux transporter AcrB transmembrane domain"/>
    <property type="match status" value="1"/>
</dbReference>
<dbReference type="PANTHER" id="PTHR10796:SF185">
    <property type="entry name" value="SSD DOMAIN-CONTAINING PROTEIN"/>
    <property type="match status" value="1"/>
</dbReference>
<keyword evidence="3 7" id="KW-0812">Transmembrane</keyword>
<accession>A0A4U5NH40</accession>
<dbReference type="OrthoDB" id="6510177at2759"/>
<proteinExistence type="inferred from homology"/>
<comment type="caution">
    <text evidence="9">The sequence shown here is derived from an EMBL/GenBank/DDBJ whole genome shotgun (WGS) entry which is preliminary data.</text>
</comment>
<dbReference type="GO" id="GO:0018996">
    <property type="term" value="P:molting cycle, collagen and cuticulin-based cuticle"/>
    <property type="evidence" value="ECO:0007669"/>
    <property type="project" value="TreeGrafter"/>
</dbReference>
<dbReference type="PANTHER" id="PTHR10796">
    <property type="entry name" value="PATCHED-RELATED"/>
    <property type="match status" value="1"/>
</dbReference>
<dbReference type="GO" id="GO:0030659">
    <property type="term" value="C:cytoplasmic vesicle membrane"/>
    <property type="evidence" value="ECO:0007669"/>
    <property type="project" value="TreeGrafter"/>
</dbReference>
<dbReference type="InterPro" id="IPR051697">
    <property type="entry name" value="Patched_domain-protein"/>
</dbReference>
<dbReference type="InterPro" id="IPR003392">
    <property type="entry name" value="PTHD_SSD"/>
</dbReference>
<feature type="domain" description="SSD" evidence="8">
    <location>
        <begin position="24"/>
        <end position="182"/>
    </location>
</feature>
<evidence type="ECO:0000259" key="8">
    <source>
        <dbReference type="PROSITE" id="PS50156"/>
    </source>
</evidence>
<feature type="transmembrane region" description="Helical" evidence="7">
    <location>
        <begin position="20"/>
        <end position="44"/>
    </location>
</feature>
<keyword evidence="10" id="KW-1185">Reference proteome</keyword>